<dbReference type="EMBL" id="JAMQOL010000034">
    <property type="protein sequence ID" value="MCM4080725.1"/>
    <property type="molecule type" value="Genomic_DNA"/>
</dbReference>
<dbReference type="PANTHER" id="PTHR47197">
    <property type="entry name" value="PROTEIN NIRF"/>
    <property type="match status" value="1"/>
</dbReference>
<dbReference type="InterPro" id="IPR015943">
    <property type="entry name" value="WD40/YVTN_repeat-like_dom_sf"/>
</dbReference>
<dbReference type="RefSeq" id="WP_251800503.1">
    <property type="nucleotide sequence ID" value="NZ_JAMQOL010000034.1"/>
</dbReference>
<dbReference type="InterPro" id="IPR019405">
    <property type="entry name" value="Lactonase_7-beta_prop"/>
</dbReference>
<dbReference type="InterPro" id="IPR011048">
    <property type="entry name" value="Haem_d1_sf"/>
</dbReference>
<name>A0ABT0Y3X0_9ACTN</name>
<dbReference type="Proteomes" id="UP001523216">
    <property type="component" value="Unassembled WGS sequence"/>
</dbReference>
<accession>A0ABT0Y3X0</accession>
<dbReference type="Pfam" id="PF10282">
    <property type="entry name" value="Lactonase"/>
    <property type="match status" value="1"/>
</dbReference>
<proteinExistence type="predicted"/>
<sequence>MSDTGLPLSVLTEIGSPIRESRLTGVDELARLAWGADLALAASARHALQQMTEDDSRSVSAAAVAALERTAVRLDPERIDFGTVAAETQRLVAEVRVDGPPLAVAGATVTVSGPGLRAMLSDRTLRIMWLPRSDWLDGSVTVRGPAGWADVRVTGQVGTAGAPFAPAGGSAYGTSGSAYGTSRGAEPEGLRTYDGGMVANGYGPSRVTVLPAPPSPGRRQIGTTVLVAILTTLVVLGGAGVAMALLSDGRSEPPPVVALPTQPQPQPAEAFESAEPASPAPEVTRVPLAQRVKSVAKPRVIGTIRVGAEPEGVAVAPDGRTIYVANQNSRILSVVDAATRKVTPVVLRNTPRFVAVSRDGNTVFVSMYEDDKHTGSGVAVVDTRSRKVLRYLDTGHMPYTLAVAPDNKLWVPIHSDGRLEIFSSGTLRMVSELPVKPNPHAVGFSSDQMRAFTANHESNAVTVIDMRTNGVLRSIPVSRAPHSIAVSPDGRMALVAGYEADAANLIDTVTLKRTGPFKVGRDPQSVAFSADSRYGYTVNEGDGTISVLNGRTGAVTATVKVGKSPRTIGVSPDGRLAYVSNGGDNTISILRVGE</sequence>
<reference evidence="2 3" key="1">
    <citation type="submission" date="2022-06" db="EMBL/GenBank/DDBJ databases">
        <title>Actinoplanes abujensis sp. nov., isolated from Nigerian arid soil.</title>
        <authorList>
            <person name="Ding P."/>
        </authorList>
    </citation>
    <scope>NUCLEOTIDE SEQUENCE [LARGE SCALE GENOMIC DNA]</scope>
    <source>
        <strain evidence="3">TRM88002</strain>
    </source>
</reference>
<dbReference type="InterPro" id="IPR051200">
    <property type="entry name" value="Host-pathogen_enzymatic-act"/>
</dbReference>
<evidence type="ECO:0000256" key="1">
    <source>
        <dbReference type="SAM" id="MobiDB-lite"/>
    </source>
</evidence>
<feature type="region of interest" description="Disordered" evidence="1">
    <location>
        <begin position="260"/>
        <end position="282"/>
    </location>
</feature>
<keyword evidence="3" id="KW-1185">Reference proteome</keyword>
<protein>
    <submittedName>
        <fullName evidence="2">Beta-propeller fold lactonase family protein</fullName>
    </submittedName>
</protein>
<dbReference type="Gene3D" id="2.130.10.10">
    <property type="entry name" value="YVTN repeat-like/Quinoprotein amine dehydrogenase"/>
    <property type="match status" value="2"/>
</dbReference>
<evidence type="ECO:0000313" key="3">
    <source>
        <dbReference type="Proteomes" id="UP001523216"/>
    </source>
</evidence>
<dbReference type="NCBIfam" id="TIGR02276">
    <property type="entry name" value="beta_rpt_yvtn"/>
    <property type="match status" value="3"/>
</dbReference>
<comment type="caution">
    <text evidence="2">The sequence shown here is derived from an EMBL/GenBank/DDBJ whole genome shotgun (WGS) entry which is preliminary data.</text>
</comment>
<dbReference type="SUPFAM" id="SSF50974">
    <property type="entry name" value="Nitrous oxide reductase, N-terminal domain"/>
    <property type="match status" value="1"/>
</dbReference>
<dbReference type="PANTHER" id="PTHR47197:SF3">
    <property type="entry name" value="DIHYDRO-HEME D1 DEHYDROGENASE"/>
    <property type="match status" value="1"/>
</dbReference>
<dbReference type="SUPFAM" id="SSF51004">
    <property type="entry name" value="C-terminal (heme d1) domain of cytochrome cd1-nitrite reductase"/>
    <property type="match status" value="1"/>
</dbReference>
<gene>
    <name evidence="2" type="ORF">LXN57_24405</name>
</gene>
<evidence type="ECO:0000313" key="2">
    <source>
        <dbReference type="EMBL" id="MCM4080725.1"/>
    </source>
</evidence>
<dbReference type="InterPro" id="IPR011045">
    <property type="entry name" value="N2O_reductase_N"/>
</dbReference>
<organism evidence="2 3">
    <name type="scientific">Paractinoplanes hotanensis</name>
    <dbReference type="NCBI Taxonomy" id="2906497"/>
    <lineage>
        <taxon>Bacteria</taxon>
        <taxon>Bacillati</taxon>
        <taxon>Actinomycetota</taxon>
        <taxon>Actinomycetes</taxon>
        <taxon>Micromonosporales</taxon>
        <taxon>Micromonosporaceae</taxon>
        <taxon>Paractinoplanes</taxon>
    </lineage>
</organism>
<dbReference type="InterPro" id="IPR011964">
    <property type="entry name" value="YVTN_b-propeller_repeat"/>
</dbReference>
<feature type="compositionally biased region" description="Low complexity" evidence="1">
    <location>
        <begin position="267"/>
        <end position="282"/>
    </location>
</feature>